<gene>
    <name evidence="5" type="ORF">B7463_g3506</name>
</gene>
<evidence type="ECO:0000313" key="6">
    <source>
        <dbReference type="Proteomes" id="UP000258309"/>
    </source>
</evidence>
<keyword evidence="6" id="KW-1185">Reference proteome</keyword>
<dbReference type="GO" id="GO:0003839">
    <property type="term" value="F:gamma-glutamylcyclotransferase activity"/>
    <property type="evidence" value="ECO:0007669"/>
    <property type="project" value="UniProtKB-EC"/>
</dbReference>
<protein>
    <recommendedName>
        <fullName evidence="1">gamma-glutamylcyclotransferase</fullName>
        <ecNumber evidence="1">4.3.2.9</ecNumber>
    </recommendedName>
</protein>
<dbReference type="Pfam" id="PF13772">
    <property type="entry name" value="AIG2_2"/>
    <property type="match status" value="1"/>
</dbReference>
<evidence type="ECO:0000313" key="5">
    <source>
        <dbReference type="EMBL" id="RFU32844.1"/>
    </source>
</evidence>
<dbReference type="Proteomes" id="UP000258309">
    <property type="component" value="Unassembled WGS sequence"/>
</dbReference>
<dbReference type="OrthoDB" id="2017317at2759"/>
<evidence type="ECO:0000256" key="3">
    <source>
        <dbReference type="PIRSR" id="PIRSR617939-1"/>
    </source>
</evidence>
<sequence length="235" mass="27535">MPDNPQWYFAYGSNMLSDVFVTRRKIQPLKFDIAAIQTHTLCFNVMGVPYTDPAMGGIRLIEPRDVPLYGIAYLLTPEDMRRVIITEGGGIAYKTETLMATLQNKGLTVMVTTLVGRHRISRDWERLPSKRYMNLLIQGAHEKSLPEQYLEKLVSQPTFEPLHTARFRAGKWLFDSFWQRVARWIERGVRQFKGEEGVVPTWFLVIFDCLLWTMWYYHDFIHSLIWGRGDGLEWK</sequence>
<evidence type="ECO:0000256" key="2">
    <source>
        <dbReference type="ARBA" id="ARBA00023239"/>
    </source>
</evidence>
<feature type="binding site" evidence="4">
    <location>
        <begin position="8"/>
        <end position="13"/>
    </location>
    <ligand>
        <name>substrate</name>
    </ligand>
</feature>
<dbReference type="AlphaFoldDB" id="A0A3E2HHE1"/>
<dbReference type="OMA" id="CLLWTMW"/>
<reference evidence="5 6" key="1">
    <citation type="submission" date="2018-05" db="EMBL/GenBank/DDBJ databases">
        <title>Draft genome sequence of Scytalidium lignicola DSM 105466, a ubiquitous saprotrophic fungus.</title>
        <authorList>
            <person name="Buettner E."/>
            <person name="Gebauer A.M."/>
            <person name="Hofrichter M."/>
            <person name="Liers C."/>
            <person name="Kellner H."/>
        </authorList>
    </citation>
    <scope>NUCLEOTIDE SEQUENCE [LARGE SCALE GENOMIC DNA]</scope>
    <source>
        <strain evidence="5 6">DSM 105466</strain>
    </source>
</reference>
<comment type="caution">
    <text evidence="5">The sequence shown here is derived from an EMBL/GenBank/DDBJ whole genome shotgun (WGS) entry which is preliminary data.</text>
</comment>
<dbReference type="EMBL" id="NCSJ02000047">
    <property type="protein sequence ID" value="RFU32844.1"/>
    <property type="molecule type" value="Genomic_DNA"/>
</dbReference>
<feature type="binding site" evidence="4">
    <location>
        <position position="132"/>
    </location>
    <ligand>
        <name>substrate</name>
    </ligand>
</feature>
<feature type="active site" description="Proton acceptor" evidence="3">
    <location>
        <position position="87"/>
    </location>
</feature>
<dbReference type="STRING" id="5539.A0A3E2HHE1"/>
<evidence type="ECO:0000256" key="4">
    <source>
        <dbReference type="PIRSR" id="PIRSR617939-2"/>
    </source>
</evidence>
<name>A0A3E2HHE1_SCYLI</name>
<organism evidence="5 6">
    <name type="scientific">Scytalidium lignicola</name>
    <name type="common">Hyphomycete</name>
    <dbReference type="NCBI Taxonomy" id="5539"/>
    <lineage>
        <taxon>Eukaryota</taxon>
        <taxon>Fungi</taxon>
        <taxon>Dikarya</taxon>
        <taxon>Ascomycota</taxon>
        <taxon>Pezizomycotina</taxon>
        <taxon>Leotiomycetes</taxon>
        <taxon>Leotiomycetes incertae sedis</taxon>
        <taxon>Scytalidium</taxon>
    </lineage>
</organism>
<keyword evidence="2" id="KW-0456">Lyase</keyword>
<dbReference type="InterPro" id="IPR017939">
    <property type="entry name" value="G-Glutamylcylcotransferase"/>
</dbReference>
<feature type="non-terminal residue" evidence="5">
    <location>
        <position position="1"/>
    </location>
</feature>
<accession>A0A3E2HHE1</accession>
<feature type="non-terminal residue" evidence="5">
    <location>
        <position position="235"/>
    </location>
</feature>
<dbReference type="EC" id="4.3.2.9" evidence="1"/>
<dbReference type="Gene3D" id="3.10.490.10">
    <property type="entry name" value="Gamma-glutamyl cyclotransferase-like"/>
    <property type="match status" value="1"/>
</dbReference>
<proteinExistence type="predicted"/>
<dbReference type="PANTHER" id="PTHR12935:SF0">
    <property type="entry name" value="GAMMA-GLUTAMYLCYCLOTRANSFERASE"/>
    <property type="match status" value="1"/>
</dbReference>
<dbReference type="PANTHER" id="PTHR12935">
    <property type="entry name" value="GAMMA-GLUTAMYLCYCLOTRANSFERASE"/>
    <property type="match status" value="1"/>
</dbReference>
<evidence type="ECO:0000256" key="1">
    <source>
        <dbReference type="ARBA" id="ARBA00012346"/>
    </source>
</evidence>